<name>A0A3L6SPS8_PANMI</name>
<evidence type="ECO:0000313" key="3">
    <source>
        <dbReference type="EMBL" id="RLN24661.1"/>
    </source>
</evidence>
<dbReference type="OrthoDB" id="691673at2759"/>
<protein>
    <submittedName>
        <fullName evidence="3">Trihelix transcription factor ASIL1</fullName>
    </submittedName>
</protein>
<feature type="compositionally biased region" description="Polar residues" evidence="1">
    <location>
        <begin position="8"/>
        <end position="22"/>
    </location>
</feature>
<dbReference type="EMBL" id="PQIB02000004">
    <property type="protein sequence ID" value="RLN24661.1"/>
    <property type="molecule type" value="Genomic_DNA"/>
</dbReference>
<dbReference type="AlphaFoldDB" id="A0A3L6SPS8"/>
<dbReference type="STRING" id="4540.A0A3L6SPS8"/>
<keyword evidence="4" id="KW-1185">Reference proteome</keyword>
<accession>A0A3L6SPS8</accession>
<gene>
    <name evidence="3" type="ORF">C2845_PM07G21060</name>
</gene>
<dbReference type="PANTHER" id="PTHR31307:SF6">
    <property type="entry name" value="OS01G0718900 PROTEIN"/>
    <property type="match status" value="1"/>
</dbReference>
<evidence type="ECO:0000313" key="4">
    <source>
        <dbReference type="Proteomes" id="UP000275267"/>
    </source>
</evidence>
<comment type="caution">
    <text evidence="3">The sequence shown here is derived from an EMBL/GenBank/DDBJ whole genome shotgun (WGS) entry which is preliminary data.</text>
</comment>
<dbReference type="GO" id="GO:0005634">
    <property type="term" value="C:nucleus"/>
    <property type="evidence" value="ECO:0007669"/>
    <property type="project" value="TreeGrafter"/>
</dbReference>
<dbReference type="PANTHER" id="PTHR31307">
    <property type="entry name" value="TRIHELIX TRANSCRIPTION FACTOR ASIL2"/>
    <property type="match status" value="1"/>
</dbReference>
<dbReference type="InterPro" id="IPR044822">
    <property type="entry name" value="Myb_DNA-bind_4"/>
</dbReference>
<feature type="region of interest" description="Disordered" evidence="1">
    <location>
        <begin position="142"/>
        <end position="206"/>
    </location>
</feature>
<evidence type="ECO:0000259" key="2">
    <source>
        <dbReference type="Pfam" id="PF13837"/>
    </source>
</evidence>
<sequence>MAPASASLPEQQPFTFTSPVSSETHEDALDFDYGSWIEQSKTANHHSNNLWPHDAEAQAISRHHREMMLRAADSLPEEAYELSLRDLSELSLSSRATATDEPASSGSLRLSTARKCPSNTKPWRKKTPSTEGASFIIKLFMPSPSRAAGGGGGRRRKSFSSSTVPALRENNASVDSTMENAASGRRIDLSSTRSHSMPRKNHQDTNNRFVEEHKRENLGKVKLRGASPRAKRRRTDRYALGFEFAPRLAPYEVLAPRAGPKWTERSTFAVLDAWGDRFVRLGAGRSGISADEWLEIARLASAAADRPPGYFSETHCRNRIDTLRKQFKKEKERARLAARRGLPSPFGPVKWVYYDKMESILCPSLPPPLLPPFQSPVVKRRRDTQPSPRLGWGMKAPECLLGAGAEAAPRVTGLVAEFGEPEPQKISAAEGNRDGFMALTESIQKFAEVFSRIESSKRRHMAEVEQMRRDLQRDLDAKWREILEKAQAEIASLSDEDEGDVEEDGDVGDHKLLEDGGGEEQNNGAMDASL</sequence>
<dbReference type="Pfam" id="PF13837">
    <property type="entry name" value="Myb_DNA-bind_4"/>
    <property type="match status" value="1"/>
</dbReference>
<feature type="region of interest" description="Disordered" evidence="1">
    <location>
        <begin position="94"/>
        <end position="129"/>
    </location>
</feature>
<feature type="compositionally biased region" description="Polar residues" evidence="1">
    <location>
        <begin position="159"/>
        <end position="180"/>
    </location>
</feature>
<reference evidence="4" key="1">
    <citation type="journal article" date="2019" name="Nat. Commun.">
        <title>The genome of broomcorn millet.</title>
        <authorList>
            <person name="Zou C."/>
            <person name="Miki D."/>
            <person name="Li D."/>
            <person name="Tang Q."/>
            <person name="Xiao L."/>
            <person name="Rajput S."/>
            <person name="Deng P."/>
            <person name="Jia W."/>
            <person name="Huang R."/>
            <person name="Zhang M."/>
            <person name="Sun Y."/>
            <person name="Hu J."/>
            <person name="Fu X."/>
            <person name="Schnable P.S."/>
            <person name="Li F."/>
            <person name="Zhang H."/>
            <person name="Feng B."/>
            <person name="Zhu X."/>
            <person name="Liu R."/>
            <person name="Schnable J.C."/>
            <person name="Zhu J.-K."/>
            <person name="Zhang H."/>
        </authorList>
    </citation>
    <scope>NUCLEOTIDE SEQUENCE [LARGE SCALE GENOMIC DNA]</scope>
</reference>
<dbReference type="InterPro" id="IPR044823">
    <property type="entry name" value="ASIL1/2-like"/>
</dbReference>
<feature type="region of interest" description="Disordered" evidence="1">
    <location>
        <begin position="489"/>
        <end position="530"/>
    </location>
</feature>
<dbReference type="Proteomes" id="UP000275267">
    <property type="component" value="Unassembled WGS sequence"/>
</dbReference>
<feature type="region of interest" description="Disordered" evidence="1">
    <location>
        <begin position="1"/>
        <end position="23"/>
    </location>
</feature>
<dbReference type="GO" id="GO:0000976">
    <property type="term" value="F:transcription cis-regulatory region binding"/>
    <property type="evidence" value="ECO:0007669"/>
    <property type="project" value="TreeGrafter"/>
</dbReference>
<organism evidence="3 4">
    <name type="scientific">Panicum miliaceum</name>
    <name type="common">Proso millet</name>
    <name type="synonym">Broomcorn millet</name>
    <dbReference type="NCBI Taxonomy" id="4540"/>
    <lineage>
        <taxon>Eukaryota</taxon>
        <taxon>Viridiplantae</taxon>
        <taxon>Streptophyta</taxon>
        <taxon>Embryophyta</taxon>
        <taxon>Tracheophyta</taxon>
        <taxon>Spermatophyta</taxon>
        <taxon>Magnoliopsida</taxon>
        <taxon>Liliopsida</taxon>
        <taxon>Poales</taxon>
        <taxon>Poaceae</taxon>
        <taxon>PACMAD clade</taxon>
        <taxon>Panicoideae</taxon>
        <taxon>Panicodae</taxon>
        <taxon>Paniceae</taxon>
        <taxon>Panicinae</taxon>
        <taxon>Panicum</taxon>
        <taxon>Panicum sect. Panicum</taxon>
    </lineage>
</organism>
<proteinExistence type="predicted"/>
<evidence type="ECO:0000256" key="1">
    <source>
        <dbReference type="SAM" id="MobiDB-lite"/>
    </source>
</evidence>
<feature type="domain" description="Myb/SANT-like DNA-binding" evidence="2">
    <location>
        <begin position="260"/>
        <end position="360"/>
    </location>
</feature>
<feature type="compositionally biased region" description="Acidic residues" evidence="1">
    <location>
        <begin position="494"/>
        <end position="506"/>
    </location>
</feature>